<dbReference type="NCBIfam" id="NF000648">
    <property type="entry name" value="PRK00026.1"/>
    <property type="match status" value="1"/>
</dbReference>
<dbReference type="AlphaFoldDB" id="A0A1F7WPD5"/>
<dbReference type="InterPro" id="IPR023148">
    <property type="entry name" value="tRNA_m1G_MeTrfase_C_sf"/>
</dbReference>
<dbReference type="EMBL" id="MGFH01000153">
    <property type="protein sequence ID" value="OGM03915.1"/>
    <property type="molecule type" value="Genomic_DNA"/>
</dbReference>
<dbReference type="HAMAP" id="MF_00605">
    <property type="entry name" value="TrmD"/>
    <property type="match status" value="1"/>
</dbReference>
<evidence type="ECO:0000256" key="3">
    <source>
        <dbReference type="ARBA" id="ARBA00007630"/>
    </source>
</evidence>
<dbReference type="EC" id="2.1.1.228" evidence="5 15"/>
<evidence type="ECO:0000313" key="19">
    <source>
        <dbReference type="EMBL" id="OGM03915.1"/>
    </source>
</evidence>
<comment type="subcellular location">
    <subcellularLocation>
        <location evidence="2 15 17">Cytoplasm</location>
    </subcellularLocation>
</comment>
<dbReference type="Gene3D" id="1.10.1270.20">
    <property type="entry name" value="tRNA(m1g37)methyltransferase, domain 2"/>
    <property type="match status" value="1"/>
</dbReference>
<evidence type="ECO:0000256" key="15">
    <source>
        <dbReference type="HAMAP-Rule" id="MF_00605"/>
    </source>
</evidence>
<comment type="catalytic activity">
    <reaction evidence="14 15 17">
        <text>guanosine(37) in tRNA + S-adenosyl-L-methionine = N(1)-methylguanosine(37) in tRNA + S-adenosyl-L-homocysteine + H(+)</text>
        <dbReference type="Rhea" id="RHEA:36899"/>
        <dbReference type="Rhea" id="RHEA-COMP:10145"/>
        <dbReference type="Rhea" id="RHEA-COMP:10147"/>
        <dbReference type="ChEBI" id="CHEBI:15378"/>
        <dbReference type="ChEBI" id="CHEBI:57856"/>
        <dbReference type="ChEBI" id="CHEBI:59789"/>
        <dbReference type="ChEBI" id="CHEBI:73542"/>
        <dbReference type="ChEBI" id="CHEBI:74269"/>
        <dbReference type="EC" id="2.1.1.228"/>
    </reaction>
</comment>
<protein>
    <recommendedName>
        <fullName evidence="6 15">tRNA (guanine-N(1)-)-methyltransferase</fullName>
        <ecNumber evidence="5 15">2.1.1.228</ecNumber>
    </recommendedName>
    <alternativeName>
        <fullName evidence="12 15">M1G-methyltransferase</fullName>
    </alternativeName>
    <alternativeName>
        <fullName evidence="13 15">tRNA [GM37] methyltransferase</fullName>
    </alternativeName>
</protein>
<organism evidence="19 20">
    <name type="scientific">Candidatus Wallbacteria bacterium GWC2_49_35</name>
    <dbReference type="NCBI Taxonomy" id="1817813"/>
    <lineage>
        <taxon>Bacteria</taxon>
        <taxon>Candidatus Walliibacteriota</taxon>
    </lineage>
</organism>
<evidence type="ECO:0000256" key="1">
    <source>
        <dbReference type="ARBA" id="ARBA00002634"/>
    </source>
</evidence>
<evidence type="ECO:0000256" key="16">
    <source>
        <dbReference type="PIRSR" id="PIRSR000386-1"/>
    </source>
</evidence>
<dbReference type="InterPro" id="IPR029028">
    <property type="entry name" value="Alpha/beta_knot_MTases"/>
</dbReference>
<keyword evidence="10 15" id="KW-0949">S-adenosyl-L-methionine</keyword>
<dbReference type="NCBIfam" id="TIGR00088">
    <property type="entry name" value="trmD"/>
    <property type="match status" value="1"/>
</dbReference>
<feature type="binding site" evidence="15 16">
    <location>
        <begin position="136"/>
        <end position="141"/>
    </location>
    <ligand>
        <name>S-adenosyl-L-methionine</name>
        <dbReference type="ChEBI" id="CHEBI:59789"/>
    </ligand>
</feature>
<name>A0A1F7WPD5_9BACT</name>
<dbReference type="GO" id="GO:0005829">
    <property type="term" value="C:cytosol"/>
    <property type="evidence" value="ECO:0007669"/>
    <property type="project" value="TreeGrafter"/>
</dbReference>
<comment type="function">
    <text evidence="1 15 17">Specifically methylates guanosine-37 in various tRNAs.</text>
</comment>
<dbReference type="InterPro" id="IPR016009">
    <property type="entry name" value="tRNA_MeTrfase_TRMD/TRM10"/>
</dbReference>
<comment type="similarity">
    <text evidence="3 15 17">Belongs to the RNA methyltransferase TrmD family.</text>
</comment>
<evidence type="ECO:0000256" key="17">
    <source>
        <dbReference type="RuleBase" id="RU003464"/>
    </source>
</evidence>
<keyword evidence="7 15" id="KW-0963">Cytoplasm</keyword>
<evidence type="ECO:0000256" key="2">
    <source>
        <dbReference type="ARBA" id="ARBA00004496"/>
    </source>
</evidence>
<comment type="caution">
    <text evidence="19">The sequence shown here is derived from an EMBL/GenBank/DDBJ whole genome shotgun (WGS) entry which is preliminary data.</text>
</comment>
<accession>A0A1F7WPD5</accession>
<dbReference type="PIRSF" id="PIRSF000386">
    <property type="entry name" value="tRNA_mtase"/>
    <property type="match status" value="1"/>
</dbReference>
<feature type="domain" description="tRNA methyltransferase TRMD/TRM10-type" evidence="18">
    <location>
        <begin position="1"/>
        <end position="230"/>
    </location>
</feature>
<evidence type="ECO:0000256" key="7">
    <source>
        <dbReference type="ARBA" id="ARBA00022490"/>
    </source>
</evidence>
<dbReference type="Gene3D" id="3.40.1280.10">
    <property type="match status" value="1"/>
</dbReference>
<evidence type="ECO:0000256" key="8">
    <source>
        <dbReference type="ARBA" id="ARBA00022603"/>
    </source>
</evidence>
<evidence type="ECO:0000256" key="12">
    <source>
        <dbReference type="ARBA" id="ARBA00029736"/>
    </source>
</evidence>
<dbReference type="InterPro" id="IPR029026">
    <property type="entry name" value="tRNA_m1G_MTases_N"/>
</dbReference>
<keyword evidence="11 15" id="KW-0819">tRNA processing</keyword>
<reference evidence="19 20" key="1">
    <citation type="journal article" date="2016" name="Nat. Commun.">
        <title>Thousands of microbial genomes shed light on interconnected biogeochemical processes in an aquifer system.</title>
        <authorList>
            <person name="Anantharaman K."/>
            <person name="Brown C.T."/>
            <person name="Hug L.A."/>
            <person name="Sharon I."/>
            <person name="Castelle C.J."/>
            <person name="Probst A.J."/>
            <person name="Thomas B.C."/>
            <person name="Singh A."/>
            <person name="Wilkins M.J."/>
            <person name="Karaoz U."/>
            <person name="Brodie E.L."/>
            <person name="Williams K.H."/>
            <person name="Hubbard S.S."/>
            <person name="Banfield J.F."/>
        </authorList>
    </citation>
    <scope>NUCLEOTIDE SEQUENCE [LARGE SCALE GENOMIC DNA]</scope>
</reference>
<evidence type="ECO:0000256" key="4">
    <source>
        <dbReference type="ARBA" id="ARBA00011738"/>
    </source>
</evidence>
<dbReference type="STRING" id="1817813.A2008_03355"/>
<feature type="binding site" evidence="15 16">
    <location>
        <position position="117"/>
    </location>
    <ligand>
        <name>S-adenosyl-L-methionine</name>
        <dbReference type="ChEBI" id="CHEBI:59789"/>
    </ligand>
</feature>
<keyword evidence="8 15" id="KW-0489">Methyltransferase</keyword>
<evidence type="ECO:0000256" key="5">
    <source>
        <dbReference type="ARBA" id="ARBA00012807"/>
    </source>
</evidence>
<evidence type="ECO:0000256" key="10">
    <source>
        <dbReference type="ARBA" id="ARBA00022691"/>
    </source>
</evidence>
<dbReference type="GO" id="GO:0052906">
    <property type="term" value="F:tRNA (guanine(37)-N1)-methyltransferase activity"/>
    <property type="evidence" value="ECO:0007669"/>
    <property type="project" value="UniProtKB-UniRule"/>
</dbReference>
<dbReference type="SUPFAM" id="SSF75217">
    <property type="entry name" value="alpha/beta knot"/>
    <property type="match status" value="1"/>
</dbReference>
<dbReference type="CDD" id="cd18080">
    <property type="entry name" value="TrmD-like"/>
    <property type="match status" value="1"/>
</dbReference>
<proteinExistence type="inferred from homology"/>
<evidence type="ECO:0000313" key="20">
    <source>
        <dbReference type="Proteomes" id="UP000178735"/>
    </source>
</evidence>
<dbReference type="Proteomes" id="UP000178735">
    <property type="component" value="Unassembled WGS sequence"/>
</dbReference>
<sequence>MKITVVTLFPGYFETPFATSIIARAKKGGLVEFDFVDPRDFTADRHRTVDDYPYGGGCGMVMKPGPVKSALDFVKQRCAAAGAEPPLTVYLTPQGELLKQKTVVEFSEREHILLFCGHYEDIDCRARSLFDREISVGDYVLSGGEPAAALIADALVRKIPGALGNPESSTEDSFSKEEGLFDCPHYTRPPEWEGKRVPDVLLNGDHKKITEYRRARALINTMRVRPDLLKIERLSEEDFKIVKRYFLDYHDIGD</sequence>
<evidence type="ECO:0000256" key="14">
    <source>
        <dbReference type="ARBA" id="ARBA00047783"/>
    </source>
</evidence>
<dbReference type="InterPro" id="IPR002649">
    <property type="entry name" value="tRNA_m1G_MeTrfase_TrmD"/>
</dbReference>
<evidence type="ECO:0000256" key="13">
    <source>
        <dbReference type="ARBA" id="ARBA00033392"/>
    </source>
</evidence>
<dbReference type="GO" id="GO:0002939">
    <property type="term" value="P:tRNA N1-guanine methylation"/>
    <property type="evidence" value="ECO:0007669"/>
    <property type="project" value="TreeGrafter"/>
</dbReference>
<evidence type="ECO:0000256" key="6">
    <source>
        <dbReference type="ARBA" id="ARBA00014679"/>
    </source>
</evidence>
<dbReference type="Pfam" id="PF01746">
    <property type="entry name" value="tRNA_m1G_MT"/>
    <property type="match status" value="1"/>
</dbReference>
<evidence type="ECO:0000259" key="18">
    <source>
        <dbReference type="Pfam" id="PF01746"/>
    </source>
</evidence>
<comment type="subunit">
    <text evidence="4 15 17">Homodimer.</text>
</comment>
<dbReference type="PANTHER" id="PTHR46417:SF1">
    <property type="entry name" value="TRNA (GUANINE-N(1)-)-METHYLTRANSFERASE"/>
    <property type="match status" value="1"/>
</dbReference>
<evidence type="ECO:0000256" key="11">
    <source>
        <dbReference type="ARBA" id="ARBA00022694"/>
    </source>
</evidence>
<keyword evidence="9 15" id="KW-0808">Transferase</keyword>
<dbReference type="PANTHER" id="PTHR46417">
    <property type="entry name" value="TRNA (GUANINE-N(1)-)-METHYLTRANSFERASE"/>
    <property type="match status" value="1"/>
</dbReference>
<evidence type="ECO:0000256" key="9">
    <source>
        <dbReference type="ARBA" id="ARBA00022679"/>
    </source>
</evidence>
<gene>
    <name evidence="15" type="primary">trmD</name>
    <name evidence="19" type="ORF">A2008_03355</name>
</gene>